<feature type="compositionally biased region" description="Basic and acidic residues" evidence="1">
    <location>
        <begin position="38"/>
        <end position="48"/>
    </location>
</feature>
<dbReference type="AlphaFoldDB" id="A0A8K0CBI3"/>
<reference evidence="2" key="1">
    <citation type="submission" date="2019-08" db="EMBL/GenBank/DDBJ databases">
        <title>The genome of the North American firefly Photinus pyralis.</title>
        <authorList>
            <consortium name="Photinus pyralis genome working group"/>
            <person name="Fallon T.R."/>
            <person name="Sander Lower S.E."/>
            <person name="Weng J.-K."/>
        </authorList>
    </citation>
    <scope>NUCLEOTIDE SEQUENCE</scope>
    <source>
        <strain evidence="2">TRF0915ILg1</strain>
        <tissue evidence="2">Whole body</tissue>
    </source>
</reference>
<evidence type="ECO:0000313" key="3">
    <source>
        <dbReference type="Proteomes" id="UP000801492"/>
    </source>
</evidence>
<accession>A0A8K0CBI3</accession>
<protein>
    <submittedName>
        <fullName evidence="2">Uncharacterized protein</fullName>
    </submittedName>
</protein>
<dbReference type="EMBL" id="VTPC01090618">
    <property type="protein sequence ID" value="KAF2882426.1"/>
    <property type="molecule type" value="Genomic_DNA"/>
</dbReference>
<organism evidence="2 3">
    <name type="scientific">Ignelater luminosus</name>
    <name type="common">Cucubano</name>
    <name type="synonym">Pyrophorus luminosus</name>
    <dbReference type="NCBI Taxonomy" id="2038154"/>
    <lineage>
        <taxon>Eukaryota</taxon>
        <taxon>Metazoa</taxon>
        <taxon>Ecdysozoa</taxon>
        <taxon>Arthropoda</taxon>
        <taxon>Hexapoda</taxon>
        <taxon>Insecta</taxon>
        <taxon>Pterygota</taxon>
        <taxon>Neoptera</taxon>
        <taxon>Endopterygota</taxon>
        <taxon>Coleoptera</taxon>
        <taxon>Polyphaga</taxon>
        <taxon>Elateriformia</taxon>
        <taxon>Elateroidea</taxon>
        <taxon>Elateridae</taxon>
        <taxon>Agrypninae</taxon>
        <taxon>Pyrophorini</taxon>
        <taxon>Ignelater</taxon>
    </lineage>
</organism>
<evidence type="ECO:0000256" key="1">
    <source>
        <dbReference type="SAM" id="MobiDB-lite"/>
    </source>
</evidence>
<name>A0A8K0CBI3_IGNLU</name>
<dbReference type="Proteomes" id="UP000801492">
    <property type="component" value="Unassembled WGS sequence"/>
</dbReference>
<evidence type="ECO:0000313" key="2">
    <source>
        <dbReference type="EMBL" id="KAF2882426.1"/>
    </source>
</evidence>
<proteinExistence type="predicted"/>
<keyword evidence="3" id="KW-1185">Reference proteome</keyword>
<comment type="caution">
    <text evidence="2">The sequence shown here is derived from an EMBL/GenBank/DDBJ whole genome shotgun (WGS) entry which is preliminary data.</text>
</comment>
<feature type="region of interest" description="Disordered" evidence="1">
    <location>
        <begin position="38"/>
        <end position="59"/>
    </location>
</feature>
<gene>
    <name evidence="2" type="ORF">ILUMI_23745</name>
</gene>
<sequence>MACVIAECSKCEERGGVYGPNVLNQKEVTVWCKKSEDRRTGLNNDPEKKRGRPKTSHTDDNCTIAERLIRKDRRIIVCEIAEIIGIPRSYVYEIICNAAEKHILLLNTLATDGHYSSLCGSSRWTATSTVATYLHAWKYNKILSGSGIKLVSNCSVLYQPIPPSATTTYREDLNDYQPPPRKIVRAALAPPQIISDGEWTDTEDDPAAFLFSNAIFINVNLLKDAAPIEYFQLFFDVEIVSTTVRETNKRANEFVANRSAATRRNPRFQ</sequence>